<sequence>MSEQTAAKVTGAHLARTAYLYVRQSTLRQVLTNTESATRQYALRQKAIALGWDAERIVTIDTDQGQSGASAADREGFQRLVAEVGMGRAGIVLGLEVSRLARNNADWHRLLEICAMAATLICDEDGLYDPTDFNDRLLLGLKGTMSEAELHFIRARLIGGQLSKARRGELRMPLPVGLVYDPAGRIVLDPDTGVQQAIRHVFTLFARTGSARAIVQQFNADGLLFPVRVRTGAHKGELAWMPLQHWRVLRTLHNPRYAGAFAYGRRRERISTNGKKTFRSLPREQWIALFPDAHPGYISWQQYETNQRLLLANATAHGQDRAAGPAREGTALLQGLAICGRCGRRMTVRYHTRRGVEVPDYQCMNRCIQDGTARCQTIPGAVIDDAVGTLLLDTLTPHALEVALTVQAELDSRAAEADALRRQAVERARHRADLARRRYLAVDPDNRLVADSLEADWNDALRALQAARDDYDRITAAPTATLTDHVKQQIHSLATDFPALWANPHTPQRDRKRMARLLVNDVTLHKTDRIHLHIRLRGGQTHSLAIAIPPTSWQARQTRPDTVAALDRLLDTHTDAEAAEALNAAGHRSGENKPFTAGIVVHVRHKYDLPSHADRLRAQGLLTATQLAQRLEVHRSTVKSWTKAGILNSHKANDKNERLYEPPIPGHPNLTARQGSPLRKRVPTQPTTGGAL</sequence>
<name>A0A9P3QCH4_9MYCO</name>
<dbReference type="InterPro" id="IPR006119">
    <property type="entry name" value="Resolv_N"/>
</dbReference>
<feature type="region of interest" description="Disordered" evidence="1">
    <location>
        <begin position="650"/>
        <end position="692"/>
    </location>
</feature>
<proteinExistence type="predicted"/>
<dbReference type="PROSITE" id="PS51737">
    <property type="entry name" value="RECOMBINASE_DNA_BIND"/>
    <property type="match status" value="1"/>
</dbReference>
<evidence type="ECO:0000256" key="1">
    <source>
        <dbReference type="SAM" id="MobiDB-lite"/>
    </source>
</evidence>
<dbReference type="InterPro" id="IPR050639">
    <property type="entry name" value="SSR_resolvase"/>
</dbReference>
<comment type="caution">
    <text evidence="4">The sequence shown here is derived from an EMBL/GenBank/DDBJ whole genome shotgun (WGS) entry which is preliminary data.</text>
</comment>
<dbReference type="RefSeq" id="WP_238304603.1">
    <property type="nucleotide sequence ID" value="NZ_BRXF01000080.1"/>
</dbReference>
<dbReference type="Proteomes" id="UP001064782">
    <property type="component" value="Unassembled WGS sequence"/>
</dbReference>
<dbReference type="CDD" id="cd00338">
    <property type="entry name" value="Ser_Recombinase"/>
    <property type="match status" value="1"/>
</dbReference>
<feature type="domain" description="Recombinase" evidence="3">
    <location>
        <begin position="175"/>
        <end position="316"/>
    </location>
</feature>
<protein>
    <recommendedName>
        <fullName evidence="6">Recombinase family protein</fullName>
    </recommendedName>
</protein>
<dbReference type="Pfam" id="PF00239">
    <property type="entry name" value="Resolvase"/>
    <property type="match status" value="1"/>
</dbReference>
<dbReference type="Gene3D" id="3.90.1750.20">
    <property type="entry name" value="Putative Large Serine Recombinase, Chain B, Domain 2"/>
    <property type="match status" value="1"/>
</dbReference>
<dbReference type="EMBL" id="BRZI01000091">
    <property type="protein sequence ID" value="GLD33611.1"/>
    <property type="molecule type" value="Genomic_DNA"/>
</dbReference>
<dbReference type="InterPro" id="IPR036162">
    <property type="entry name" value="Resolvase-like_N_sf"/>
</dbReference>
<keyword evidence="5" id="KW-1185">Reference proteome</keyword>
<dbReference type="InterPro" id="IPR011109">
    <property type="entry name" value="DNA_bind_recombinase_dom"/>
</dbReference>
<dbReference type="PROSITE" id="PS51736">
    <property type="entry name" value="RECOMBINASES_3"/>
    <property type="match status" value="1"/>
</dbReference>
<evidence type="ECO:0000313" key="5">
    <source>
        <dbReference type="Proteomes" id="UP001064782"/>
    </source>
</evidence>
<evidence type="ECO:0000313" key="4">
    <source>
        <dbReference type="EMBL" id="GLD33611.1"/>
    </source>
</evidence>
<evidence type="ECO:0000259" key="3">
    <source>
        <dbReference type="PROSITE" id="PS51737"/>
    </source>
</evidence>
<feature type="compositionally biased region" description="Basic and acidic residues" evidence="1">
    <location>
        <begin position="651"/>
        <end position="660"/>
    </location>
</feature>
<dbReference type="InterPro" id="IPR025827">
    <property type="entry name" value="Zn_ribbon_recom_dom"/>
</dbReference>
<dbReference type="PANTHER" id="PTHR30461:SF23">
    <property type="entry name" value="DNA RECOMBINASE-RELATED"/>
    <property type="match status" value="1"/>
</dbReference>
<dbReference type="Pfam" id="PF13408">
    <property type="entry name" value="Zn_ribbon_recom"/>
    <property type="match status" value="1"/>
</dbReference>
<dbReference type="InterPro" id="IPR038109">
    <property type="entry name" value="DNA_bind_recomb_sf"/>
</dbReference>
<dbReference type="Gene3D" id="3.40.50.1390">
    <property type="entry name" value="Resolvase, N-terminal catalytic domain"/>
    <property type="match status" value="1"/>
</dbReference>
<dbReference type="Pfam" id="PF07508">
    <property type="entry name" value="Recombinase"/>
    <property type="match status" value="1"/>
</dbReference>
<evidence type="ECO:0008006" key="6">
    <source>
        <dbReference type="Google" id="ProtNLM"/>
    </source>
</evidence>
<gene>
    <name evidence="4" type="ORF">Mkiyose1413_54940</name>
</gene>
<dbReference type="AlphaFoldDB" id="A0A9P3QCH4"/>
<dbReference type="GO" id="GO:0003677">
    <property type="term" value="F:DNA binding"/>
    <property type="evidence" value="ECO:0007669"/>
    <property type="project" value="InterPro"/>
</dbReference>
<evidence type="ECO:0000259" key="2">
    <source>
        <dbReference type="PROSITE" id="PS51736"/>
    </source>
</evidence>
<dbReference type="SMART" id="SM00857">
    <property type="entry name" value="Resolvase"/>
    <property type="match status" value="1"/>
</dbReference>
<feature type="domain" description="Resolvase/invertase-type recombinase catalytic" evidence="2">
    <location>
        <begin position="17"/>
        <end position="168"/>
    </location>
</feature>
<reference evidence="4" key="1">
    <citation type="submission" date="2022-08" db="EMBL/GenBank/DDBJ databases">
        <title>Mycobacterium kiyosense sp. nov., scotochromogenic slow-glowing species isolated from respiratory specimens.</title>
        <authorList>
            <person name="Fukano H."/>
            <person name="Kazumi Y."/>
            <person name="Sakagami N."/>
            <person name="Ato M."/>
            <person name="Mitarai S."/>
            <person name="Hoshino Y."/>
        </authorList>
    </citation>
    <scope>NUCLEOTIDE SEQUENCE</scope>
    <source>
        <strain evidence="4">1413</strain>
    </source>
</reference>
<dbReference type="SUPFAM" id="SSF53041">
    <property type="entry name" value="Resolvase-like"/>
    <property type="match status" value="1"/>
</dbReference>
<dbReference type="GO" id="GO:0000150">
    <property type="term" value="F:DNA strand exchange activity"/>
    <property type="evidence" value="ECO:0007669"/>
    <property type="project" value="InterPro"/>
</dbReference>
<dbReference type="PANTHER" id="PTHR30461">
    <property type="entry name" value="DNA-INVERTASE FROM LAMBDOID PROPHAGE"/>
    <property type="match status" value="1"/>
</dbReference>
<accession>A0A9P3QCH4</accession>
<organism evidence="4 5">
    <name type="scientific">Mycobacterium kiyosense</name>
    <dbReference type="NCBI Taxonomy" id="2871094"/>
    <lineage>
        <taxon>Bacteria</taxon>
        <taxon>Bacillati</taxon>
        <taxon>Actinomycetota</taxon>
        <taxon>Actinomycetes</taxon>
        <taxon>Mycobacteriales</taxon>
        <taxon>Mycobacteriaceae</taxon>
        <taxon>Mycobacterium</taxon>
    </lineage>
</organism>